<dbReference type="EMBL" id="JADBEC010000001">
    <property type="protein sequence ID" value="MBE1506629.1"/>
    <property type="molecule type" value="Genomic_DNA"/>
</dbReference>
<proteinExistence type="predicted"/>
<accession>A0ABR9ITV3</accession>
<evidence type="ECO:0008006" key="4">
    <source>
        <dbReference type="Google" id="ProtNLM"/>
    </source>
</evidence>
<keyword evidence="1" id="KW-0472">Membrane</keyword>
<evidence type="ECO:0000313" key="2">
    <source>
        <dbReference type="EMBL" id="MBE1506629.1"/>
    </source>
</evidence>
<organism evidence="2 3">
    <name type="scientific">Rhizobium viscosum</name>
    <name type="common">Arthrobacter viscosus</name>
    <dbReference type="NCBI Taxonomy" id="1673"/>
    <lineage>
        <taxon>Bacteria</taxon>
        <taxon>Pseudomonadati</taxon>
        <taxon>Pseudomonadota</taxon>
        <taxon>Alphaproteobacteria</taxon>
        <taxon>Hyphomicrobiales</taxon>
        <taxon>Rhizobiaceae</taxon>
        <taxon>Rhizobium/Agrobacterium group</taxon>
        <taxon>Rhizobium</taxon>
    </lineage>
</organism>
<keyword evidence="3" id="KW-1185">Reference proteome</keyword>
<name>A0ABR9ITV3_RHIVS</name>
<feature type="transmembrane region" description="Helical" evidence="1">
    <location>
        <begin position="79"/>
        <end position="96"/>
    </location>
</feature>
<gene>
    <name evidence="2" type="ORF">H4W29_003810</name>
</gene>
<sequence>MTWTSFECHKVRKVKYNERDRTLEILYADGGSAHASGITKSRYAQLMSTRPEDRDIFFQNIIEPYVVTRRKPPPSPVTILKFIAAALLLGVFLWFLF</sequence>
<evidence type="ECO:0000313" key="3">
    <source>
        <dbReference type="Proteomes" id="UP000620262"/>
    </source>
</evidence>
<keyword evidence="1" id="KW-0812">Transmembrane</keyword>
<evidence type="ECO:0000256" key="1">
    <source>
        <dbReference type="SAM" id="Phobius"/>
    </source>
</evidence>
<reference evidence="2 3" key="1">
    <citation type="submission" date="2020-10" db="EMBL/GenBank/DDBJ databases">
        <title>Sequencing the genomes of 1000 actinobacteria strains.</title>
        <authorList>
            <person name="Klenk H.-P."/>
        </authorList>
    </citation>
    <scope>NUCLEOTIDE SEQUENCE [LARGE SCALE GENOMIC DNA]</scope>
    <source>
        <strain evidence="2 3">DSM 7307</strain>
    </source>
</reference>
<keyword evidence="1" id="KW-1133">Transmembrane helix</keyword>
<dbReference type="Proteomes" id="UP000620262">
    <property type="component" value="Unassembled WGS sequence"/>
</dbReference>
<dbReference type="RefSeq" id="WP_192730307.1">
    <property type="nucleotide sequence ID" value="NZ_BAAAVL010000018.1"/>
</dbReference>
<protein>
    <recommendedName>
        <fullName evidence="4">KTSC domain-containing protein</fullName>
    </recommendedName>
</protein>
<comment type="caution">
    <text evidence="2">The sequence shown here is derived from an EMBL/GenBank/DDBJ whole genome shotgun (WGS) entry which is preliminary data.</text>
</comment>